<dbReference type="SMART" id="SM00421">
    <property type="entry name" value="HTH_LUXR"/>
    <property type="match status" value="1"/>
</dbReference>
<dbReference type="PROSITE" id="PS50112">
    <property type="entry name" value="PAS"/>
    <property type="match status" value="1"/>
</dbReference>
<dbReference type="SMART" id="SM00052">
    <property type="entry name" value="EAL"/>
    <property type="match status" value="1"/>
</dbReference>
<feature type="domain" description="Response regulatory" evidence="9">
    <location>
        <begin position="7"/>
        <end position="124"/>
    </location>
</feature>
<name>A0A223KN82_9BACI</name>
<keyword evidence="3" id="KW-0805">Transcription regulation</keyword>
<dbReference type="InterPro" id="IPR011006">
    <property type="entry name" value="CheY-like_superfamily"/>
</dbReference>
<feature type="modified residue" description="4-aspartylphosphate" evidence="6">
    <location>
        <position position="56"/>
    </location>
</feature>
<dbReference type="InterPro" id="IPR052155">
    <property type="entry name" value="Biofilm_reg_signaling"/>
</dbReference>
<dbReference type="CDD" id="cd06170">
    <property type="entry name" value="LuxR_C_like"/>
    <property type="match status" value="1"/>
</dbReference>
<dbReference type="NCBIfam" id="TIGR00229">
    <property type="entry name" value="sensory_box"/>
    <property type="match status" value="1"/>
</dbReference>
<feature type="domain" description="HTH luxR-type" evidence="8">
    <location>
        <begin position="746"/>
        <end position="811"/>
    </location>
</feature>
<dbReference type="InterPro" id="IPR001633">
    <property type="entry name" value="EAL_dom"/>
</dbReference>
<dbReference type="InterPro" id="IPR001789">
    <property type="entry name" value="Sig_transdc_resp-reg_receiver"/>
</dbReference>
<dbReference type="SUPFAM" id="SSF46894">
    <property type="entry name" value="C-terminal effector domain of the bipartite response regulators"/>
    <property type="match status" value="1"/>
</dbReference>
<dbReference type="Gene3D" id="3.30.70.270">
    <property type="match status" value="1"/>
</dbReference>
<dbReference type="NCBIfam" id="TIGR00254">
    <property type="entry name" value="GGDEF"/>
    <property type="match status" value="1"/>
</dbReference>
<dbReference type="InterPro" id="IPR035965">
    <property type="entry name" value="PAS-like_dom_sf"/>
</dbReference>
<evidence type="ECO:0008006" key="15">
    <source>
        <dbReference type="Google" id="ProtNLM"/>
    </source>
</evidence>
<dbReference type="InterPro" id="IPR000792">
    <property type="entry name" value="Tscrpt_reg_LuxR_C"/>
</dbReference>
<dbReference type="PROSITE" id="PS50883">
    <property type="entry name" value="EAL"/>
    <property type="match status" value="1"/>
</dbReference>
<dbReference type="InterPro" id="IPR016032">
    <property type="entry name" value="Sig_transdc_resp-reg_C-effctor"/>
</dbReference>
<dbReference type="Pfam" id="PF00072">
    <property type="entry name" value="Response_reg"/>
    <property type="match status" value="1"/>
</dbReference>
<evidence type="ECO:0000259" key="12">
    <source>
        <dbReference type="PROSITE" id="PS50887"/>
    </source>
</evidence>
<dbReference type="SMART" id="SM00091">
    <property type="entry name" value="PAS"/>
    <property type="match status" value="1"/>
</dbReference>
<protein>
    <recommendedName>
        <fullName evidence="15">Diguanylate cyclase</fullName>
    </recommendedName>
</protein>
<feature type="domain" description="GGDEF" evidence="12">
    <location>
        <begin position="322"/>
        <end position="452"/>
    </location>
</feature>
<feature type="coiled-coil region" evidence="7">
    <location>
        <begin position="123"/>
        <end position="164"/>
    </location>
</feature>
<dbReference type="InterPro" id="IPR043128">
    <property type="entry name" value="Rev_trsase/Diguanyl_cyclase"/>
</dbReference>
<organism evidence="13 14">
    <name type="scientific">Sutcliffiella cohnii</name>
    <dbReference type="NCBI Taxonomy" id="33932"/>
    <lineage>
        <taxon>Bacteria</taxon>
        <taxon>Bacillati</taxon>
        <taxon>Bacillota</taxon>
        <taxon>Bacilli</taxon>
        <taxon>Bacillales</taxon>
        <taxon>Bacillaceae</taxon>
        <taxon>Sutcliffiella</taxon>
    </lineage>
</organism>
<proteinExistence type="predicted"/>
<dbReference type="FunFam" id="3.20.20.450:FF:000001">
    <property type="entry name" value="Cyclic di-GMP phosphodiesterase yahA"/>
    <property type="match status" value="1"/>
</dbReference>
<dbReference type="Proteomes" id="UP000215224">
    <property type="component" value="Chromosome"/>
</dbReference>
<dbReference type="Gene3D" id="3.40.50.2300">
    <property type="match status" value="1"/>
</dbReference>
<dbReference type="EMBL" id="CP018866">
    <property type="protein sequence ID" value="AST90793.1"/>
    <property type="molecule type" value="Genomic_DNA"/>
</dbReference>
<dbReference type="SMART" id="SM00448">
    <property type="entry name" value="REC"/>
    <property type="match status" value="1"/>
</dbReference>
<feature type="domain" description="PAS" evidence="10">
    <location>
        <begin position="164"/>
        <end position="215"/>
    </location>
</feature>
<keyword evidence="2" id="KW-0902">Two-component regulatory system</keyword>
<dbReference type="KEGG" id="bcoh:BC6307_05590"/>
<comment type="subcellular location">
    <subcellularLocation>
        <location evidence="1">Cytoplasm</location>
    </subcellularLocation>
</comment>
<evidence type="ECO:0000259" key="11">
    <source>
        <dbReference type="PROSITE" id="PS50883"/>
    </source>
</evidence>
<evidence type="ECO:0000256" key="2">
    <source>
        <dbReference type="ARBA" id="ARBA00023012"/>
    </source>
</evidence>
<evidence type="ECO:0000259" key="8">
    <source>
        <dbReference type="PROSITE" id="PS50043"/>
    </source>
</evidence>
<evidence type="ECO:0000256" key="3">
    <source>
        <dbReference type="ARBA" id="ARBA00023015"/>
    </source>
</evidence>
<keyword evidence="7" id="KW-0175">Coiled coil</keyword>
<dbReference type="CDD" id="cd00130">
    <property type="entry name" value="PAS"/>
    <property type="match status" value="1"/>
</dbReference>
<dbReference type="AlphaFoldDB" id="A0A223KN82"/>
<dbReference type="Pfam" id="PF13426">
    <property type="entry name" value="PAS_9"/>
    <property type="match status" value="1"/>
</dbReference>
<dbReference type="GO" id="GO:0005737">
    <property type="term" value="C:cytoplasm"/>
    <property type="evidence" value="ECO:0007669"/>
    <property type="project" value="UniProtKB-SubCell"/>
</dbReference>
<evidence type="ECO:0000256" key="6">
    <source>
        <dbReference type="PROSITE-ProRule" id="PRU00169"/>
    </source>
</evidence>
<dbReference type="CDD" id="cd01948">
    <property type="entry name" value="EAL"/>
    <property type="match status" value="1"/>
</dbReference>
<evidence type="ECO:0000259" key="10">
    <source>
        <dbReference type="PROSITE" id="PS50112"/>
    </source>
</evidence>
<dbReference type="InterPro" id="IPR000160">
    <property type="entry name" value="GGDEF_dom"/>
</dbReference>
<dbReference type="InterPro" id="IPR035919">
    <property type="entry name" value="EAL_sf"/>
</dbReference>
<keyword evidence="14" id="KW-1185">Reference proteome</keyword>
<dbReference type="Gene3D" id="3.30.450.20">
    <property type="entry name" value="PAS domain"/>
    <property type="match status" value="1"/>
</dbReference>
<dbReference type="InterPro" id="IPR036388">
    <property type="entry name" value="WH-like_DNA-bd_sf"/>
</dbReference>
<dbReference type="PROSITE" id="PS50887">
    <property type="entry name" value="GGDEF"/>
    <property type="match status" value="1"/>
</dbReference>
<keyword evidence="4" id="KW-0238">DNA-binding</keyword>
<evidence type="ECO:0000256" key="7">
    <source>
        <dbReference type="SAM" id="Coils"/>
    </source>
</evidence>
<dbReference type="PANTHER" id="PTHR44757">
    <property type="entry name" value="DIGUANYLATE CYCLASE DGCP"/>
    <property type="match status" value="1"/>
</dbReference>
<evidence type="ECO:0000313" key="14">
    <source>
        <dbReference type="Proteomes" id="UP000215224"/>
    </source>
</evidence>
<keyword evidence="5" id="KW-0804">Transcription</keyword>
<dbReference type="PRINTS" id="PR00038">
    <property type="entry name" value="HTHLUXR"/>
</dbReference>
<dbReference type="GO" id="GO:0006355">
    <property type="term" value="P:regulation of DNA-templated transcription"/>
    <property type="evidence" value="ECO:0007669"/>
    <property type="project" value="InterPro"/>
</dbReference>
<dbReference type="Gene3D" id="3.20.20.450">
    <property type="entry name" value="EAL domain"/>
    <property type="match status" value="1"/>
</dbReference>
<evidence type="ECO:0000256" key="1">
    <source>
        <dbReference type="ARBA" id="ARBA00004496"/>
    </source>
</evidence>
<evidence type="ECO:0000313" key="13">
    <source>
        <dbReference type="EMBL" id="AST90793.1"/>
    </source>
</evidence>
<dbReference type="GO" id="GO:0003677">
    <property type="term" value="F:DNA binding"/>
    <property type="evidence" value="ECO:0007669"/>
    <property type="project" value="UniProtKB-KW"/>
</dbReference>
<dbReference type="SUPFAM" id="SSF141868">
    <property type="entry name" value="EAL domain-like"/>
    <property type="match status" value="1"/>
</dbReference>
<dbReference type="GO" id="GO:0000160">
    <property type="term" value="P:phosphorelay signal transduction system"/>
    <property type="evidence" value="ECO:0007669"/>
    <property type="project" value="UniProtKB-KW"/>
</dbReference>
<dbReference type="PROSITE" id="PS50110">
    <property type="entry name" value="RESPONSE_REGULATORY"/>
    <property type="match status" value="1"/>
</dbReference>
<dbReference type="RefSeq" id="WP_066419740.1">
    <property type="nucleotide sequence ID" value="NZ_CP018866.1"/>
</dbReference>
<dbReference type="SMART" id="SM00267">
    <property type="entry name" value="GGDEF"/>
    <property type="match status" value="1"/>
</dbReference>
<reference evidence="13 14" key="1">
    <citation type="submission" date="2016-12" db="EMBL/GenBank/DDBJ databases">
        <title>The whole genome sequencing and assembly of Bacillus cohnii DSM 6307T strain.</title>
        <authorList>
            <person name="Lee Y.-J."/>
            <person name="Yi H."/>
            <person name="Bahn Y.-S."/>
            <person name="Kim J.F."/>
            <person name="Lee D.-W."/>
        </authorList>
    </citation>
    <scope>NUCLEOTIDE SEQUENCE [LARGE SCALE GENOMIC DNA]</scope>
    <source>
        <strain evidence="13 14">DSM 6307</strain>
    </source>
</reference>
<dbReference type="InterPro" id="IPR029787">
    <property type="entry name" value="Nucleotide_cyclase"/>
</dbReference>
<keyword evidence="6" id="KW-0597">Phosphoprotein</keyword>
<dbReference type="Pfam" id="PF00990">
    <property type="entry name" value="GGDEF"/>
    <property type="match status" value="1"/>
</dbReference>
<accession>A0A223KN82</accession>
<gene>
    <name evidence="13" type="ORF">BC6307_05590</name>
</gene>
<dbReference type="InterPro" id="IPR000014">
    <property type="entry name" value="PAS"/>
</dbReference>
<dbReference type="Pfam" id="PF00196">
    <property type="entry name" value="GerE"/>
    <property type="match status" value="1"/>
</dbReference>
<dbReference type="Pfam" id="PF00563">
    <property type="entry name" value="EAL"/>
    <property type="match status" value="1"/>
</dbReference>
<feature type="domain" description="EAL" evidence="11">
    <location>
        <begin position="461"/>
        <end position="713"/>
    </location>
</feature>
<evidence type="ECO:0000259" key="9">
    <source>
        <dbReference type="PROSITE" id="PS50110"/>
    </source>
</evidence>
<evidence type="ECO:0000256" key="5">
    <source>
        <dbReference type="ARBA" id="ARBA00023163"/>
    </source>
</evidence>
<dbReference type="STRING" id="1314751.GCA_001591425_03822"/>
<dbReference type="SUPFAM" id="SSF55785">
    <property type="entry name" value="PYP-like sensor domain (PAS domain)"/>
    <property type="match status" value="1"/>
</dbReference>
<dbReference type="CDD" id="cd01949">
    <property type="entry name" value="GGDEF"/>
    <property type="match status" value="1"/>
</dbReference>
<dbReference type="PANTHER" id="PTHR44757:SF2">
    <property type="entry name" value="BIOFILM ARCHITECTURE MAINTENANCE PROTEIN MBAA"/>
    <property type="match status" value="1"/>
</dbReference>
<evidence type="ECO:0000256" key="4">
    <source>
        <dbReference type="ARBA" id="ARBA00023125"/>
    </source>
</evidence>
<dbReference type="PROSITE" id="PS50043">
    <property type="entry name" value="HTH_LUXR_2"/>
    <property type="match status" value="1"/>
</dbReference>
<dbReference type="SUPFAM" id="SSF55073">
    <property type="entry name" value="Nucleotide cyclase"/>
    <property type="match status" value="1"/>
</dbReference>
<dbReference type="Gene3D" id="1.10.10.10">
    <property type="entry name" value="Winged helix-like DNA-binding domain superfamily/Winged helix DNA-binding domain"/>
    <property type="match status" value="1"/>
</dbReference>
<sequence>MSDNKINILLVDDRTENLLALEAILDNEDYQLIKATSGEEALKFLLKYDFAAILLDVQMPGMDGFKTASIIKAREKTRHIPILFITANHLDQEHVFTGYSVGAIDYILKPVDALVLKVKVEGFVHLYKLNDQLKQQKKELEEKNRLLEESYLELSEKSNRLKESEALSNVIFNTSIDTMLVLDEDGTLLKVNPAFASMFLYKVEEVVGTNIRDYFSNQSQLEQLANNYEQFINIPPTIEKKLVINAVKKDGSVFPVEAQLGRKLVNGKNIIAVTIRDVTIQKEYEEKITHMAYHDYLTGLPNRRFFERNLQEQMEASIEQNESFALMYIDIDRFQSVNNSLGQRIGDELLQLIVQRIKNSVPNEYTIYRVGGDKFAVFLSNRETAIEIAEELLTTFNSPFLVHYYEIYVTASIGISIFPYDATNAQDLVKNANAALYQAKREGMDNYQLYHSGLNLQTYRKFMLQNDLRKALERNELIVHYQPRYVVQEKQMMSVEALVRWNHPDWGLIYPGEFIPIAEETGMIGQIGKWVVEAVCKQWNEWKGKGLPPVRISVNFSGQQFLHKNMEEEMKSIIKKQEVDPTYLEFEITESTLMSNQSAVLKMINSFRNMGIKISIDDFGTGYSSLSYLRKYPVDIIKIDKSFVQDHSDESRALITAIITLASQLKMKVVVEGVETNEQWEAMKAMKCDEIQGYYFSRPLPSLELEQFYARQLEGENIRKAEMQKEVTVIPQLETDNELLVNALAKNKLTFSLSARELEVLTLVVKGFTNKEISEELFISEHTVKNHITKIFQKLNVNDRLQAMAKIYQSFLELEKTR</sequence>
<dbReference type="SUPFAM" id="SSF52172">
    <property type="entry name" value="CheY-like"/>
    <property type="match status" value="1"/>
</dbReference>